<dbReference type="AlphaFoldDB" id="A0AAV9Z245"/>
<dbReference type="Proteomes" id="UP001362999">
    <property type="component" value="Unassembled WGS sequence"/>
</dbReference>
<proteinExistence type="predicted"/>
<protein>
    <submittedName>
        <fullName evidence="2">Uncharacterized protein</fullName>
    </submittedName>
</protein>
<comment type="caution">
    <text evidence="2">The sequence shown here is derived from an EMBL/GenBank/DDBJ whole genome shotgun (WGS) entry which is preliminary data.</text>
</comment>
<evidence type="ECO:0000313" key="2">
    <source>
        <dbReference type="EMBL" id="KAK6969090.1"/>
    </source>
</evidence>
<gene>
    <name evidence="1" type="ORF">R3P38DRAFT_2814842</name>
    <name evidence="2" type="ORF">R3P38DRAFT_2814845</name>
</gene>
<accession>A0AAV9Z245</accession>
<name>A0AAV9Z245_9AGAR</name>
<reference evidence="2 3" key="1">
    <citation type="journal article" date="2024" name="J Genomics">
        <title>Draft genome sequencing and assembly of Favolaschia claudopus CIRM-BRFM 2984 isolated from oak limbs.</title>
        <authorList>
            <person name="Navarro D."/>
            <person name="Drula E."/>
            <person name="Chaduli D."/>
            <person name="Cazenave R."/>
            <person name="Ahrendt S."/>
            <person name="Wang J."/>
            <person name="Lipzen A."/>
            <person name="Daum C."/>
            <person name="Barry K."/>
            <person name="Grigoriev I.V."/>
            <person name="Favel A."/>
            <person name="Rosso M.N."/>
            <person name="Martin F."/>
        </authorList>
    </citation>
    <scope>NUCLEOTIDE SEQUENCE [LARGE SCALE GENOMIC DNA]</scope>
    <source>
        <strain evidence="2 3">CIRM-BRFM 2984</strain>
    </source>
</reference>
<evidence type="ECO:0000313" key="3">
    <source>
        <dbReference type="Proteomes" id="UP001362999"/>
    </source>
</evidence>
<dbReference type="EMBL" id="JAWWNJ010000233">
    <property type="protein sequence ID" value="KAK6969090.1"/>
    <property type="molecule type" value="Genomic_DNA"/>
</dbReference>
<keyword evidence="3" id="KW-1185">Reference proteome</keyword>
<evidence type="ECO:0000313" key="1">
    <source>
        <dbReference type="EMBL" id="KAK6969087.1"/>
    </source>
</evidence>
<organism evidence="2 3">
    <name type="scientific">Favolaschia claudopus</name>
    <dbReference type="NCBI Taxonomy" id="2862362"/>
    <lineage>
        <taxon>Eukaryota</taxon>
        <taxon>Fungi</taxon>
        <taxon>Dikarya</taxon>
        <taxon>Basidiomycota</taxon>
        <taxon>Agaricomycotina</taxon>
        <taxon>Agaricomycetes</taxon>
        <taxon>Agaricomycetidae</taxon>
        <taxon>Agaricales</taxon>
        <taxon>Marasmiineae</taxon>
        <taxon>Mycenaceae</taxon>
        <taxon>Favolaschia</taxon>
    </lineage>
</organism>
<sequence>MVAVETYLLMVGDSKAAQTDVFAVIQVGLVRGRFVEIKTASQARATVDYGLGQTGSIGYYKALWCTVLGNVLLAVVLYTRFANVLLDSDANPCIALLDCLVRGFLSEAAEKNLYSGEFRRGSGTTNLNVLVVVLSQTLTPAQTLQFEPIPKAIGGGLTVLLQFRFLPYDFGSSQYSTSTRPGRAFAVTLG</sequence>
<dbReference type="EMBL" id="JAWWNJ010000233">
    <property type="protein sequence ID" value="KAK6969087.1"/>
    <property type="molecule type" value="Genomic_DNA"/>
</dbReference>